<name>A0A6G1I145_9PEZI</name>
<dbReference type="Proteomes" id="UP000799640">
    <property type="component" value="Unassembled WGS sequence"/>
</dbReference>
<feature type="region of interest" description="Disordered" evidence="1">
    <location>
        <begin position="140"/>
        <end position="161"/>
    </location>
</feature>
<accession>A0A6G1I145</accession>
<dbReference type="EMBL" id="ML996692">
    <property type="protein sequence ID" value="KAF2402000.1"/>
    <property type="molecule type" value="Genomic_DNA"/>
</dbReference>
<proteinExistence type="predicted"/>
<reference evidence="2" key="1">
    <citation type="journal article" date="2020" name="Stud. Mycol.">
        <title>101 Dothideomycetes genomes: a test case for predicting lifestyles and emergence of pathogens.</title>
        <authorList>
            <person name="Haridas S."/>
            <person name="Albert R."/>
            <person name="Binder M."/>
            <person name="Bloem J."/>
            <person name="Labutti K."/>
            <person name="Salamov A."/>
            <person name="Andreopoulos B."/>
            <person name="Baker S."/>
            <person name="Barry K."/>
            <person name="Bills G."/>
            <person name="Bluhm B."/>
            <person name="Cannon C."/>
            <person name="Castanera R."/>
            <person name="Culley D."/>
            <person name="Daum C."/>
            <person name="Ezra D."/>
            <person name="Gonzalez J."/>
            <person name="Henrissat B."/>
            <person name="Kuo A."/>
            <person name="Liang C."/>
            <person name="Lipzen A."/>
            <person name="Lutzoni F."/>
            <person name="Magnuson J."/>
            <person name="Mondo S."/>
            <person name="Nolan M."/>
            <person name="Ohm R."/>
            <person name="Pangilinan J."/>
            <person name="Park H.-J."/>
            <person name="Ramirez L."/>
            <person name="Alfaro M."/>
            <person name="Sun H."/>
            <person name="Tritt A."/>
            <person name="Yoshinaga Y."/>
            <person name="Zwiers L.-H."/>
            <person name="Turgeon B."/>
            <person name="Goodwin S."/>
            <person name="Spatafora J."/>
            <person name="Crous P."/>
            <person name="Grigoriev I."/>
        </authorList>
    </citation>
    <scope>NUCLEOTIDE SEQUENCE</scope>
    <source>
        <strain evidence="2">CBS 262.69</strain>
    </source>
</reference>
<gene>
    <name evidence="2" type="ORF">EJ06DRAFT_548183</name>
</gene>
<evidence type="ECO:0000313" key="2">
    <source>
        <dbReference type="EMBL" id="KAF2402000.1"/>
    </source>
</evidence>
<sequence length="200" mass="21264">MGASGEVEVCGRQHMGFVRRRSTDSTIDACPPQHAVYRSAPPDHVHHPVITSPYAHSSVLTRGHAALYTVRRGHGASSSSVLVPLDRVARPGARRAPEGDFIYGIGVGIPEQLTPRHGDPPAVELELAITTYQSAARAGSSLGLVPENRGREDDNAGAGGGRGLYARLQSAYLTALDRACGLQQGDPAGGDWGEEKRRRK</sequence>
<dbReference type="AlphaFoldDB" id="A0A6G1I145"/>
<protein>
    <submittedName>
        <fullName evidence="2">Uncharacterized protein</fullName>
    </submittedName>
</protein>
<evidence type="ECO:0000313" key="3">
    <source>
        <dbReference type="Proteomes" id="UP000799640"/>
    </source>
</evidence>
<organism evidence="2 3">
    <name type="scientific">Trichodelitschia bisporula</name>
    <dbReference type="NCBI Taxonomy" id="703511"/>
    <lineage>
        <taxon>Eukaryota</taxon>
        <taxon>Fungi</taxon>
        <taxon>Dikarya</taxon>
        <taxon>Ascomycota</taxon>
        <taxon>Pezizomycotina</taxon>
        <taxon>Dothideomycetes</taxon>
        <taxon>Dothideomycetes incertae sedis</taxon>
        <taxon>Phaeotrichales</taxon>
        <taxon>Phaeotrichaceae</taxon>
        <taxon>Trichodelitschia</taxon>
    </lineage>
</organism>
<keyword evidence="3" id="KW-1185">Reference proteome</keyword>
<evidence type="ECO:0000256" key="1">
    <source>
        <dbReference type="SAM" id="MobiDB-lite"/>
    </source>
</evidence>